<dbReference type="PANTHER" id="PTHR46401">
    <property type="entry name" value="GLYCOSYLTRANSFERASE WBBK-RELATED"/>
    <property type="match status" value="1"/>
</dbReference>
<dbReference type="SUPFAM" id="SSF53756">
    <property type="entry name" value="UDP-Glycosyltransferase/glycogen phosphorylase"/>
    <property type="match status" value="1"/>
</dbReference>
<protein>
    <submittedName>
        <fullName evidence="4">Mannosyltransferase B-like protein</fullName>
    </submittedName>
</protein>
<keyword evidence="4" id="KW-0328">Glycosyltransferase</keyword>
<dbReference type="CDD" id="cd03809">
    <property type="entry name" value="GT4_MtfB-like"/>
    <property type="match status" value="1"/>
</dbReference>
<dbReference type="Pfam" id="PF00534">
    <property type="entry name" value="Glycos_transf_1"/>
    <property type="match status" value="1"/>
</dbReference>
<evidence type="ECO:0000256" key="1">
    <source>
        <dbReference type="ARBA" id="ARBA00022679"/>
    </source>
</evidence>
<dbReference type="Gene3D" id="3.40.50.2000">
    <property type="entry name" value="Glycogen Phosphorylase B"/>
    <property type="match status" value="2"/>
</dbReference>
<comment type="caution">
    <text evidence="4">The sequence shown here is derived from an EMBL/GenBank/DDBJ whole genome shotgun (WGS) entry which is preliminary data.</text>
</comment>
<dbReference type="Pfam" id="PF13439">
    <property type="entry name" value="Glyco_transf_4"/>
    <property type="match status" value="1"/>
</dbReference>
<feature type="domain" description="Glycosyl transferase family 1" evidence="2">
    <location>
        <begin position="191"/>
        <end position="369"/>
    </location>
</feature>
<dbReference type="GO" id="GO:0016757">
    <property type="term" value="F:glycosyltransferase activity"/>
    <property type="evidence" value="ECO:0007669"/>
    <property type="project" value="UniProtKB-KW"/>
</dbReference>
<dbReference type="Proteomes" id="UP000034881">
    <property type="component" value="Unassembled WGS sequence"/>
</dbReference>
<dbReference type="InterPro" id="IPR028098">
    <property type="entry name" value="Glyco_trans_4-like_N"/>
</dbReference>
<evidence type="ECO:0000313" key="5">
    <source>
        <dbReference type="Proteomes" id="UP000034881"/>
    </source>
</evidence>
<dbReference type="EMBL" id="LBYB01000001">
    <property type="protein sequence ID" value="KKR42711.1"/>
    <property type="molecule type" value="Genomic_DNA"/>
</dbReference>
<sequence length="395" mass="45561">MRFWIDGYEANVPQRLGSSQVAFELLTQFERIDKKNEYTIFLPDPPLSDLPKERKGWKYRVLKPKRLWTRIALPFALYTARQKPDLFFSPSHYLPRFLPSKIKKVVVIFDLSFLHFPEMFNRDDLWKLKNWTKFSVNNADCIVTISKFSKEDIYKEYSTPKKKITIAYPGYDKEKFRVQSLEFRVGEVKKKYNVGDNYLIYIGTIQPRKNIIRLMEAFGNAIHLEGVKTHLRGVRERSKNELELVIVGKHKGEGKQGWKYEDILKSPQKLGIESRVKFLGFVPTDELAFLISGATAFIQPSLYEGFGIPVAEAMACGVPVIVSDVSSLPEVVGQAGLLVNPYSVDQMEQAIRTIVADKKLRKKYSKAGLERVKMFSWGKMAKEVLKVFDRVEKKG</sequence>
<name>A0A0G0QZ65_9BACT</name>
<keyword evidence="1 4" id="KW-0808">Transferase</keyword>
<evidence type="ECO:0000313" key="4">
    <source>
        <dbReference type="EMBL" id="KKR42711.1"/>
    </source>
</evidence>
<organism evidence="4 5">
    <name type="scientific">Candidatus Daviesbacteria bacterium GW2011_GWC2_40_12</name>
    <dbReference type="NCBI Taxonomy" id="1618431"/>
    <lineage>
        <taxon>Bacteria</taxon>
        <taxon>Candidatus Daviesiibacteriota</taxon>
    </lineage>
</organism>
<dbReference type="InterPro" id="IPR001296">
    <property type="entry name" value="Glyco_trans_1"/>
</dbReference>
<gene>
    <name evidence="4" type="ORF">UT77_C0001G0162</name>
</gene>
<dbReference type="FunFam" id="3.40.50.2000:FF:000119">
    <property type="entry name" value="Glycosyl transferase group 1"/>
    <property type="match status" value="1"/>
</dbReference>
<reference evidence="4 5" key="1">
    <citation type="journal article" date="2015" name="Nature">
        <title>rRNA introns, odd ribosomes, and small enigmatic genomes across a large radiation of phyla.</title>
        <authorList>
            <person name="Brown C.T."/>
            <person name="Hug L.A."/>
            <person name="Thomas B.C."/>
            <person name="Sharon I."/>
            <person name="Castelle C.J."/>
            <person name="Singh A."/>
            <person name="Wilkins M.J."/>
            <person name="Williams K.H."/>
            <person name="Banfield J.F."/>
        </authorList>
    </citation>
    <scope>NUCLEOTIDE SEQUENCE [LARGE SCALE GENOMIC DNA]</scope>
</reference>
<feature type="domain" description="Glycosyltransferase subfamily 4-like N-terminal" evidence="3">
    <location>
        <begin position="17"/>
        <end position="174"/>
    </location>
</feature>
<evidence type="ECO:0000259" key="2">
    <source>
        <dbReference type="Pfam" id="PF00534"/>
    </source>
</evidence>
<proteinExistence type="predicted"/>
<dbReference type="PANTHER" id="PTHR46401:SF2">
    <property type="entry name" value="GLYCOSYLTRANSFERASE WBBK-RELATED"/>
    <property type="match status" value="1"/>
</dbReference>
<evidence type="ECO:0000259" key="3">
    <source>
        <dbReference type="Pfam" id="PF13439"/>
    </source>
</evidence>
<accession>A0A0G0QZ65</accession>
<dbReference type="AlphaFoldDB" id="A0A0G0QZ65"/>